<dbReference type="Pfam" id="PF04364">
    <property type="entry name" value="DNA_pol3_chi"/>
    <property type="match status" value="1"/>
</dbReference>
<dbReference type="InParanoid" id="A0A3M0CJK5"/>
<protein>
    <submittedName>
        <fullName evidence="1">DNA polymerase III chi subunit</fullName>
    </submittedName>
</protein>
<dbReference type="NCBIfam" id="NF004347">
    <property type="entry name" value="PRK05728.1-4"/>
    <property type="match status" value="1"/>
</dbReference>
<dbReference type="GO" id="GO:0003677">
    <property type="term" value="F:DNA binding"/>
    <property type="evidence" value="ECO:0007669"/>
    <property type="project" value="InterPro"/>
</dbReference>
<evidence type="ECO:0000313" key="1">
    <source>
        <dbReference type="EMBL" id="RMB08590.1"/>
    </source>
</evidence>
<keyword evidence="2" id="KW-1185">Reference proteome</keyword>
<dbReference type="PANTHER" id="PTHR38767">
    <property type="entry name" value="DNA POLYMERASE III SUBUNIT CHI"/>
    <property type="match status" value="1"/>
</dbReference>
<evidence type="ECO:0000313" key="2">
    <source>
        <dbReference type="Proteomes" id="UP000271227"/>
    </source>
</evidence>
<dbReference type="Proteomes" id="UP000271227">
    <property type="component" value="Unassembled WGS sequence"/>
</dbReference>
<comment type="caution">
    <text evidence="1">The sequence shown here is derived from an EMBL/GenBank/DDBJ whole genome shotgun (WGS) entry which is preliminary data.</text>
</comment>
<dbReference type="GO" id="GO:0003887">
    <property type="term" value="F:DNA-directed DNA polymerase activity"/>
    <property type="evidence" value="ECO:0007669"/>
    <property type="project" value="InterPro"/>
</dbReference>
<dbReference type="InterPro" id="IPR036768">
    <property type="entry name" value="PolIII_chi_sf"/>
</dbReference>
<dbReference type="GO" id="GO:0032298">
    <property type="term" value="P:positive regulation of DNA-templated DNA replication initiation"/>
    <property type="evidence" value="ECO:0007669"/>
    <property type="project" value="TreeGrafter"/>
</dbReference>
<organism evidence="1 2">
    <name type="scientific">Eilatimonas milleporae</name>
    <dbReference type="NCBI Taxonomy" id="911205"/>
    <lineage>
        <taxon>Bacteria</taxon>
        <taxon>Pseudomonadati</taxon>
        <taxon>Pseudomonadota</taxon>
        <taxon>Alphaproteobacteria</taxon>
        <taxon>Kordiimonadales</taxon>
        <taxon>Kordiimonadaceae</taxon>
        <taxon>Eilatimonas</taxon>
    </lineage>
</organism>
<gene>
    <name evidence="1" type="ORF">BXY39_1225</name>
</gene>
<dbReference type="GO" id="GO:0006260">
    <property type="term" value="P:DNA replication"/>
    <property type="evidence" value="ECO:0007669"/>
    <property type="project" value="InterPro"/>
</dbReference>
<dbReference type="InterPro" id="IPR007459">
    <property type="entry name" value="DNA_pol3_chi"/>
</dbReference>
<dbReference type="AlphaFoldDB" id="A0A3M0CJK5"/>
<dbReference type="SUPFAM" id="SSF102400">
    <property type="entry name" value="DNA polymerase III chi subunit"/>
    <property type="match status" value="1"/>
</dbReference>
<sequence>MRGAMPEIRFYHLQRQPVEQALPRLLEKVLQAGHKALVKVPDKGLAETLDRALWIYDPGSFLPHARAGGDHDADQPVLLTTDDDNPADADVLVLIDGTASPDIERYDRTLYMFDGRNPDIVEAARTHWRDFKAAGLAMSYWQQGERGGWQQVRQVAGSGS</sequence>
<proteinExistence type="predicted"/>
<name>A0A3M0CJK5_9PROT</name>
<dbReference type="Gene3D" id="3.40.50.10110">
    <property type="entry name" value="DNA polymerase III subunit chi"/>
    <property type="match status" value="1"/>
</dbReference>
<dbReference type="PANTHER" id="PTHR38767:SF1">
    <property type="entry name" value="DNA POLYMERASE III SUBUNIT CHI"/>
    <property type="match status" value="1"/>
</dbReference>
<reference evidence="1 2" key="1">
    <citation type="submission" date="2018-10" db="EMBL/GenBank/DDBJ databases">
        <title>Genomic Encyclopedia of Archaeal and Bacterial Type Strains, Phase II (KMG-II): from individual species to whole genera.</title>
        <authorList>
            <person name="Goeker M."/>
        </authorList>
    </citation>
    <scope>NUCLEOTIDE SEQUENCE [LARGE SCALE GENOMIC DNA]</scope>
    <source>
        <strain evidence="1 2">DSM 25217</strain>
    </source>
</reference>
<accession>A0A3M0CJK5</accession>
<dbReference type="EMBL" id="REFR01000010">
    <property type="protein sequence ID" value="RMB08590.1"/>
    <property type="molecule type" value="Genomic_DNA"/>
</dbReference>